<dbReference type="AlphaFoldDB" id="A0A3S8U2V1"/>
<protein>
    <submittedName>
        <fullName evidence="8">6-chlorohydroxyquinol-1,2-dioxygenase</fullName>
    </submittedName>
</protein>
<comment type="cofactor">
    <cofactor evidence="1">
        <name>Fe(3+)</name>
        <dbReference type="ChEBI" id="CHEBI:29034"/>
    </cofactor>
</comment>
<dbReference type="PANTHER" id="PTHR33711:SF7">
    <property type="entry name" value="INTRADIOL RING-CLEAVAGE DIOXYGENASES DOMAIN-CONTAINING PROTEIN-RELATED"/>
    <property type="match status" value="1"/>
</dbReference>
<dbReference type="GO" id="GO:0008199">
    <property type="term" value="F:ferric iron binding"/>
    <property type="evidence" value="ECO:0007669"/>
    <property type="project" value="InterPro"/>
</dbReference>
<dbReference type="GO" id="GO:0018576">
    <property type="term" value="F:catechol 1,2-dioxygenase activity"/>
    <property type="evidence" value="ECO:0007669"/>
    <property type="project" value="InterPro"/>
</dbReference>
<keyword evidence="5" id="KW-0560">Oxidoreductase</keyword>
<keyword evidence="4 8" id="KW-0223">Dioxygenase</keyword>
<dbReference type="KEGG" id="taw:EI545_03165"/>
<accession>A0A3S8U2V1</accession>
<evidence type="ECO:0000256" key="1">
    <source>
        <dbReference type="ARBA" id="ARBA00001965"/>
    </source>
</evidence>
<dbReference type="Pfam" id="PF00775">
    <property type="entry name" value="Dioxygenase_C"/>
    <property type="match status" value="1"/>
</dbReference>
<dbReference type="PANTHER" id="PTHR33711">
    <property type="entry name" value="DIOXYGENASE, PUTATIVE (AFU_ORTHOLOGUE AFUA_2G02910)-RELATED"/>
    <property type="match status" value="1"/>
</dbReference>
<dbReference type="PROSITE" id="PS00083">
    <property type="entry name" value="INTRADIOL_DIOXYGENAS"/>
    <property type="match status" value="1"/>
</dbReference>
<evidence type="ECO:0000259" key="7">
    <source>
        <dbReference type="PROSITE" id="PS00083"/>
    </source>
</evidence>
<keyword evidence="6" id="KW-0408">Iron</keyword>
<dbReference type="InterPro" id="IPR000627">
    <property type="entry name" value="Intradiol_dOase_C"/>
</dbReference>
<dbReference type="InterPro" id="IPR015889">
    <property type="entry name" value="Intradiol_dOase_core"/>
</dbReference>
<evidence type="ECO:0000313" key="8">
    <source>
        <dbReference type="EMBL" id="AZL57921.1"/>
    </source>
</evidence>
<dbReference type="Gene3D" id="2.60.130.10">
    <property type="entry name" value="Aromatic compound dioxygenase"/>
    <property type="match status" value="1"/>
</dbReference>
<dbReference type="OrthoDB" id="9800887at2"/>
<reference evidence="8 9" key="1">
    <citation type="submission" date="2018-12" db="EMBL/GenBank/DDBJ databases">
        <title>Complete genome sequencing of Tabrizicola sp. K13M18.</title>
        <authorList>
            <person name="Bae J.-W."/>
        </authorList>
    </citation>
    <scope>NUCLEOTIDE SEQUENCE [LARGE SCALE GENOMIC DNA]</scope>
    <source>
        <strain evidence="8 9">K13M18</strain>
    </source>
</reference>
<evidence type="ECO:0000256" key="6">
    <source>
        <dbReference type="ARBA" id="ARBA00023004"/>
    </source>
</evidence>
<evidence type="ECO:0000256" key="5">
    <source>
        <dbReference type="ARBA" id="ARBA00023002"/>
    </source>
</evidence>
<dbReference type="SUPFAM" id="SSF49482">
    <property type="entry name" value="Aromatic compound dioxygenase"/>
    <property type="match status" value="1"/>
</dbReference>
<keyword evidence="9" id="KW-1185">Reference proteome</keyword>
<dbReference type="EMBL" id="CP034328">
    <property type="protein sequence ID" value="AZL57921.1"/>
    <property type="molecule type" value="Genomic_DNA"/>
</dbReference>
<dbReference type="Pfam" id="PF04444">
    <property type="entry name" value="Dioxygenase_N"/>
    <property type="match status" value="1"/>
</dbReference>
<keyword evidence="3" id="KW-0479">Metal-binding</keyword>
<comment type="similarity">
    <text evidence="2">Belongs to the intradiol ring-cleavage dioxygenase family.</text>
</comment>
<proteinExistence type="inferred from homology"/>
<feature type="domain" description="Intradiol ring-cleavage dioxygenases" evidence="7">
    <location>
        <begin position="133"/>
        <end position="161"/>
    </location>
</feature>
<dbReference type="InterPro" id="IPR050770">
    <property type="entry name" value="Intradiol_RC_Dioxygenase"/>
</dbReference>
<organism evidence="8 9">
    <name type="scientific">Tabrizicola piscis</name>
    <dbReference type="NCBI Taxonomy" id="2494374"/>
    <lineage>
        <taxon>Bacteria</taxon>
        <taxon>Pseudomonadati</taxon>
        <taxon>Pseudomonadota</taxon>
        <taxon>Alphaproteobacteria</taxon>
        <taxon>Rhodobacterales</taxon>
        <taxon>Paracoccaceae</taxon>
        <taxon>Tabrizicola</taxon>
    </lineage>
</organism>
<name>A0A3S8U2V1_9RHOB</name>
<dbReference type="InterPro" id="IPR007535">
    <property type="entry name" value="Catechol_dOase_N"/>
</dbReference>
<evidence type="ECO:0000256" key="4">
    <source>
        <dbReference type="ARBA" id="ARBA00022964"/>
    </source>
</evidence>
<dbReference type="RefSeq" id="WP_125324122.1">
    <property type="nucleotide sequence ID" value="NZ_CP034328.1"/>
</dbReference>
<gene>
    <name evidence="8" type="ORF">EI545_03165</name>
</gene>
<sequence>MDSRPALVGENRIAAALRARLQQSGPDRLSLAVGLILEHAFAVLKDLKPSEAEFEQLLQFLTDVGYATDARRQEWVLLADVFGFSDHVAGCSAGRDPTATPSTLPGPFFRPDAPRLESGANLCRDGVGAPLAVRGRVTSTDGQPICGAEVDVWHANGKGRYENQDPDSQPEHNLRGRFVTDANGGFAFRTVRPGGYSLPDDGPVGRLAQRLGLSLDRPAHLHFAVTAQGHQRLVTAIFDGSDSAIDRDALSAVKPALIGTFKPEAFGHSLDVALVLLPDATPQPNDLQKG</sequence>
<evidence type="ECO:0000256" key="2">
    <source>
        <dbReference type="ARBA" id="ARBA00007825"/>
    </source>
</evidence>
<evidence type="ECO:0000313" key="9">
    <source>
        <dbReference type="Proteomes" id="UP000282002"/>
    </source>
</evidence>
<dbReference type="Proteomes" id="UP000282002">
    <property type="component" value="Chromosome"/>
</dbReference>
<evidence type="ECO:0000256" key="3">
    <source>
        <dbReference type="ARBA" id="ARBA00022723"/>
    </source>
</evidence>
<dbReference type="GO" id="GO:0009712">
    <property type="term" value="P:catechol-containing compound metabolic process"/>
    <property type="evidence" value="ECO:0007669"/>
    <property type="project" value="InterPro"/>
</dbReference>